<comment type="caution">
    <text evidence="9">The sequence shown here is derived from an EMBL/GenBank/DDBJ whole genome shotgun (WGS) entry which is preliminary data.</text>
</comment>
<dbReference type="EMBL" id="VAHF01000010">
    <property type="protein sequence ID" value="TXG52310.1"/>
    <property type="molecule type" value="Genomic_DNA"/>
</dbReference>
<dbReference type="PANTHER" id="PTHR47947:SF19">
    <property type="entry name" value="CYTOCHROME P450 82C3-RELATED"/>
    <property type="match status" value="1"/>
</dbReference>
<accession>A0A5C7H5R9</accession>
<dbReference type="InterPro" id="IPR001128">
    <property type="entry name" value="Cyt_P450"/>
</dbReference>
<dbReference type="SUPFAM" id="SSF48264">
    <property type="entry name" value="Cytochrome P450"/>
    <property type="match status" value="1"/>
</dbReference>
<dbReference type="OrthoDB" id="2789670at2759"/>
<dbReference type="PANTHER" id="PTHR47947">
    <property type="entry name" value="CYTOCHROME P450 82C3-RELATED"/>
    <property type="match status" value="1"/>
</dbReference>
<protein>
    <recommendedName>
        <fullName evidence="11">Cytochrome P450</fullName>
    </recommendedName>
</protein>
<name>A0A5C7H5R9_9ROSI</name>
<keyword evidence="4 7" id="KW-0560">Oxidoreductase</keyword>
<dbReference type="PROSITE" id="PS00086">
    <property type="entry name" value="CYTOCHROME_P450"/>
    <property type="match status" value="1"/>
</dbReference>
<evidence type="ECO:0000256" key="5">
    <source>
        <dbReference type="ARBA" id="ARBA00023004"/>
    </source>
</evidence>
<evidence type="ECO:0000256" key="1">
    <source>
        <dbReference type="ARBA" id="ARBA00010617"/>
    </source>
</evidence>
<dbReference type="Pfam" id="PF00067">
    <property type="entry name" value="p450"/>
    <property type="match status" value="2"/>
</dbReference>
<keyword evidence="3 7" id="KW-0479">Metal-binding</keyword>
<keyword evidence="8" id="KW-0812">Transmembrane</keyword>
<dbReference type="GO" id="GO:0016705">
    <property type="term" value="F:oxidoreductase activity, acting on paired donors, with incorporation or reduction of molecular oxygen"/>
    <property type="evidence" value="ECO:0007669"/>
    <property type="project" value="InterPro"/>
</dbReference>
<dbReference type="GO" id="GO:0005506">
    <property type="term" value="F:iron ion binding"/>
    <property type="evidence" value="ECO:0007669"/>
    <property type="project" value="InterPro"/>
</dbReference>
<dbReference type="Gene3D" id="1.10.630.10">
    <property type="entry name" value="Cytochrome P450"/>
    <property type="match status" value="2"/>
</dbReference>
<gene>
    <name evidence="9" type="ORF">EZV62_021479</name>
</gene>
<dbReference type="InterPro" id="IPR017972">
    <property type="entry name" value="Cyt_P450_CS"/>
</dbReference>
<dbReference type="Proteomes" id="UP000323000">
    <property type="component" value="Chromosome 10"/>
</dbReference>
<evidence type="ECO:0008006" key="11">
    <source>
        <dbReference type="Google" id="ProtNLM"/>
    </source>
</evidence>
<evidence type="ECO:0000256" key="2">
    <source>
        <dbReference type="ARBA" id="ARBA00022617"/>
    </source>
</evidence>
<proteinExistence type="inferred from homology"/>
<evidence type="ECO:0000256" key="4">
    <source>
        <dbReference type="ARBA" id="ARBA00023002"/>
    </source>
</evidence>
<dbReference type="InterPro" id="IPR050651">
    <property type="entry name" value="Plant_Cytochrome_P450_Monoox"/>
</dbReference>
<evidence type="ECO:0000256" key="3">
    <source>
        <dbReference type="ARBA" id="ARBA00022723"/>
    </source>
</evidence>
<dbReference type="GO" id="GO:0020037">
    <property type="term" value="F:heme binding"/>
    <property type="evidence" value="ECO:0007669"/>
    <property type="project" value="InterPro"/>
</dbReference>
<keyword evidence="6 7" id="KW-0503">Monooxygenase</keyword>
<organism evidence="9 10">
    <name type="scientific">Acer yangbiense</name>
    <dbReference type="NCBI Taxonomy" id="1000413"/>
    <lineage>
        <taxon>Eukaryota</taxon>
        <taxon>Viridiplantae</taxon>
        <taxon>Streptophyta</taxon>
        <taxon>Embryophyta</taxon>
        <taxon>Tracheophyta</taxon>
        <taxon>Spermatophyta</taxon>
        <taxon>Magnoliopsida</taxon>
        <taxon>eudicotyledons</taxon>
        <taxon>Gunneridae</taxon>
        <taxon>Pentapetalae</taxon>
        <taxon>rosids</taxon>
        <taxon>malvids</taxon>
        <taxon>Sapindales</taxon>
        <taxon>Sapindaceae</taxon>
        <taxon>Hippocastanoideae</taxon>
        <taxon>Acereae</taxon>
        <taxon>Acer</taxon>
    </lineage>
</organism>
<dbReference type="InterPro" id="IPR036396">
    <property type="entry name" value="Cyt_P450_sf"/>
</dbReference>
<keyword evidence="2 7" id="KW-0349">Heme</keyword>
<dbReference type="GO" id="GO:0004497">
    <property type="term" value="F:monooxygenase activity"/>
    <property type="evidence" value="ECO:0007669"/>
    <property type="project" value="UniProtKB-KW"/>
</dbReference>
<reference evidence="10" key="1">
    <citation type="journal article" date="2019" name="Gigascience">
        <title>De novo genome assembly of the endangered Acer yangbiense, a plant species with extremely small populations endemic to Yunnan Province, China.</title>
        <authorList>
            <person name="Yang J."/>
            <person name="Wariss H.M."/>
            <person name="Tao L."/>
            <person name="Zhang R."/>
            <person name="Yun Q."/>
            <person name="Hollingsworth P."/>
            <person name="Dao Z."/>
            <person name="Luo G."/>
            <person name="Guo H."/>
            <person name="Ma Y."/>
            <person name="Sun W."/>
        </authorList>
    </citation>
    <scope>NUCLEOTIDE SEQUENCE [LARGE SCALE GENOMIC DNA]</scope>
    <source>
        <strain evidence="10">cv. Malutang</strain>
    </source>
</reference>
<comment type="similarity">
    <text evidence="1 7">Belongs to the cytochrome P450 family.</text>
</comment>
<keyword evidence="5 7" id="KW-0408">Iron</keyword>
<feature type="transmembrane region" description="Helical" evidence="8">
    <location>
        <begin position="12"/>
        <end position="31"/>
    </location>
</feature>
<evidence type="ECO:0000256" key="6">
    <source>
        <dbReference type="ARBA" id="ARBA00023033"/>
    </source>
</evidence>
<evidence type="ECO:0000313" key="10">
    <source>
        <dbReference type="Proteomes" id="UP000323000"/>
    </source>
</evidence>
<keyword evidence="8" id="KW-0472">Membrane</keyword>
<keyword evidence="8" id="KW-1133">Transmembrane helix</keyword>
<evidence type="ECO:0000256" key="7">
    <source>
        <dbReference type="RuleBase" id="RU000461"/>
    </source>
</evidence>
<sequence length="244" mass="26907">MDFLPSSQSTAAVTSISAFVIFVFSLFFISTKVIRNRRRKKTPTPEVGGAWPVIGHLHLLGGEETAHRLFSKIVDKYGPIFTVKVGVHPTLVVAGYWGRPEINEKTDKNLDIVVQGWLDEHKKKKASGETKEDEDFMDVMISILQDDPQLFPGRDADYANKATCLNYEYMSFSSGRRMCPGGSFALQVLQLTLASLIHGFDLETQSNEPIDTSEGIGLTFVKASPLEVLVSPASAAFSFSICLI</sequence>
<evidence type="ECO:0000313" key="9">
    <source>
        <dbReference type="EMBL" id="TXG52310.1"/>
    </source>
</evidence>
<evidence type="ECO:0000256" key="8">
    <source>
        <dbReference type="SAM" id="Phobius"/>
    </source>
</evidence>
<keyword evidence="10" id="KW-1185">Reference proteome</keyword>
<dbReference type="AlphaFoldDB" id="A0A5C7H5R9"/>